<dbReference type="EMBL" id="KZ309333">
    <property type="protein sequence ID" value="KAG8238329.1"/>
    <property type="molecule type" value="Genomic_DNA"/>
</dbReference>
<sequence length="141" mass="16099">MSVKNVRKYCREFSEWWTTPHFLVHGEPRNGRPSLSDKYLVDAKDVRVGIINGTCNTNAVLDQFGWEILTPYSPDLVPLDFHLFLSPEKHSGGRRMDIDEEEFTCNALPKVLLLVGSLHEHGEETVGREQDDRGHHGQAMQ</sequence>
<dbReference type="Proteomes" id="UP000792457">
    <property type="component" value="Unassembled WGS sequence"/>
</dbReference>
<comment type="caution">
    <text evidence="2">The sequence shown here is derived from an EMBL/GenBank/DDBJ whole genome shotgun (WGS) entry which is preliminary data.</text>
</comment>
<reference evidence="2" key="2">
    <citation type="submission" date="2017-10" db="EMBL/GenBank/DDBJ databases">
        <title>Ladona fulva Genome sequencing and assembly.</title>
        <authorList>
            <person name="Murali S."/>
            <person name="Richards S."/>
            <person name="Bandaranaike D."/>
            <person name="Bellair M."/>
            <person name="Blankenburg K."/>
            <person name="Chao H."/>
            <person name="Dinh H."/>
            <person name="Doddapaneni H."/>
            <person name="Dugan-Rocha S."/>
            <person name="Elkadiri S."/>
            <person name="Gnanaolivu R."/>
            <person name="Hernandez B."/>
            <person name="Skinner E."/>
            <person name="Javaid M."/>
            <person name="Lee S."/>
            <person name="Li M."/>
            <person name="Ming W."/>
            <person name="Munidasa M."/>
            <person name="Muniz J."/>
            <person name="Nguyen L."/>
            <person name="Hughes D."/>
            <person name="Osuji N."/>
            <person name="Pu L.-L."/>
            <person name="Puazo M."/>
            <person name="Qu C."/>
            <person name="Quiroz J."/>
            <person name="Raj R."/>
            <person name="Weissenberger G."/>
            <person name="Xin Y."/>
            <person name="Zou X."/>
            <person name="Han Y."/>
            <person name="Worley K."/>
            <person name="Muzny D."/>
            <person name="Gibbs R."/>
        </authorList>
    </citation>
    <scope>NUCLEOTIDE SEQUENCE</scope>
    <source>
        <strain evidence="2">Sampled in the wild</strain>
    </source>
</reference>
<protein>
    <submittedName>
        <fullName evidence="2">Uncharacterized protein</fullName>
    </submittedName>
</protein>
<reference evidence="2" key="1">
    <citation type="submission" date="2013-04" db="EMBL/GenBank/DDBJ databases">
        <authorList>
            <person name="Qu J."/>
            <person name="Murali S.C."/>
            <person name="Bandaranaike D."/>
            <person name="Bellair M."/>
            <person name="Blankenburg K."/>
            <person name="Chao H."/>
            <person name="Dinh H."/>
            <person name="Doddapaneni H."/>
            <person name="Downs B."/>
            <person name="Dugan-Rocha S."/>
            <person name="Elkadiri S."/>
            <person name="Gnanaolivu R.D."/>
            <person name="Hernandez B."/>
            <person name="Javaid M."/>
            <person name="Jayaseelan J.C."/>
            <person name="Lee S."/>
            <person name="Li M."/>
            <person name="Ming W."/>
            <person name="Munidasa M."/>
            <person name="Muniz J."/>
            <person name="Nguyen L."/>
            <person name="Ongeri F."/>
            <person name="Osuji N."/>
            <person name="Pu L.-L."/>
            <person name="Puazo M."/>
            <person name="Qu C."/>
            <person name="Quiroz J."/>
            <person name="Raj R."/>
            <person name="Weissenberger G."/>
            <person name="Xin Y."/>
            <person name="Zou X."/>
            <person name="Han Y."/>
            <person name="Richards S."/>
            <person name="Worley K."/>
            <person name="Muzny D."/>
            <person name="Gibbs R."/>
        </authorList>
    </citation>
    <scope>NUCLEOTIDE SEQUENCE</scope>
    <source>
        <strain evidence="2">Sampled in the wild</strain>
    </source>
</reference>
<proteinExistence type="predicted"/>
<gene>
    <name evidence="2" type="ORF">J437_LFUL006852</name>
</gene>
<dbReference type="OrthoDB" id="10032414at2759"/>
<feature type="region of interest" description="Disordered" evidence="1">
    <location>
        <begin position="122"/>
        <end position="141"/>
    </location>
</feature>
<accession>A0A8K0KN43</accession>
<evidence type="ECO:0000313" key="2">
    <source>
        <dbReference type="EMBL" id="KAG8238329.1"/>
    </source>
</evidence>
<evidence type="ECO:0000313" key="3">
    <source>
        <dbReference type="Proteomes" id="UP000792457"/>
    </source>
</evidence>
<dbReference type="AlphaFoldDB" id="A0A8K0KN43"/>
<feature type="compositionally biased region" description="Basic and acidic residues" evidence="1">
    <location>
        <begin position="122"/>
        <end position="135"/>
    </location>
</feature>
<name>A0A8K0KN43_LADFU</name>
<evidence type="ECO:0000256" key="1">
    <source>
        <dbReference type="SAM" id="MobiDB-lite"/>
    </source>
</evidence>
<organism evidence="2 3">
    <name type="scientific">Ladona fulva</name>
    <name type="common">Scarce chaser dragonfly</name>
    <name type="synonym">Libellula fulva</name>
    <dbReference type="NCBI Taxonomy" id="123851"/>
    <lineage>
        <taxon>Eukaryota</taxon>
        <taxon>Metazoa</taxon>
        <taxon>Ecdysozoa</taxon>
        <taxon>Arthropoda</taxon>
        <taxon>Hexapoda</taxon>
        <taxon>Insecta</taxon>
        <taxon>Pterygota</taxon>
        <taxon>Palaeoptera</taxon>
        <taxon>Odonata</taxon>
        <taxon>Epiprocta</taxon>
        <taxon>Anisoptera</taxon>
        <taxon>Libelluloidea</taxon>
        <taxon>Libellulidae</taxon>
        <taxon>Ladona</taxon>
    </lineage>
</organism>
<keyword evidence="3" id="KW-1185">Reference proteome</keyword>